<dbReference type="Proteomes" id="UP000824540">
    <property type="component" value="Unassembled WGS sequence"/>
</dbReference>
<keyword evidence="3" id="KW-1185">Reference proteome</keyword>
<sequence length="69" mass="7597">METIGASSPQKFFALFSSEKELELPESESASVNPSKSQSALEPLSSSSSAKKFCPEPRHEGYMRAERLM</sequence>
<dbReference type="AlphaFoldDB" id="A0A8T2PIT2"/>
<evidence type="ECO:0000313" key="2">
    <source>
        <dbReference type="EMBL" id="KAG9349542.1"/>
    </source>
</evidence>
<evidence type="ECO:0000256" key="1">
    <source>
        <dbReference type="SAM" id="MobiDB-lite"/>
    </source>
</evidence>
<proteinExistence type="predicted"/>
<feature type="compositionally biased region" description="Basic and acidic residues" evidence="1">
    <location>
        <begin position="53"/>
        <end position="69"/>
    </location>
</feature>
<dbReference type="EMBL" id="JAFBMS010000009">
    <property type="protein sequence ID" value="KAG9349542.1"/>
    <property type="molecule type" value="Genomic_DNA"/>
</dbReference>
<reference evidence="2" key="1">
    <citation type="thesis" date="2021" institute="BYU ScholarsArchive" country="Provo, UT, USA">
        <title>Applications of and Algorithms for Genome Assembly and Genomic Analyses with an Emphasis on Marine Teleosts.</title>
        <authorList>
            <person name="Pickett B.D."/>
        </authorList>
    </citation>
    <scope>NUCLEOTIDE SEQUENCE</scope>
    <source>
        <strain evidence="2">HI-2016</strain>
    </source>
</reference>
<name>A0A8T2PIT2_9TELE</name>
<protein>
    <submittedName>
        <fullName evidence="2">Uncharacterized protein</fullName>
    </submittedName>
</protein>
<gene>
    <name evidence="2" type="ORF">JZ751_027987</name>
</gene>
<feature type="compositionally biased region" description="Low complexity" evidence="1">
    <location>
        <begin position="27"/>
        <end position="52"/>
    </location>
</feature>
<organism evidence="2 3">
    <name type="scientific">Albula glossodonta</name>
    <name type="common">roundjaw bonefish</name>
    <dbReference type="NCBI Taxonomy" id="121402"/>
    <lineage>
        <taxon>Eukaryota</taxon>
        <taxon>Metazoa</taxon>
        <taxon>Chordata</taxon>
        <taxon>Craniata</taxon>
        <taxon>Vertebrata</taxon>
        <taxon>Euteleostomi</taxon>
        <taxon>Actinopterygii</taxon>
        <taxon>Neopterygii</taxon>
        <taxon>Teleostei</taxon>
        <taxon>Albuliformes</taxon>
        <taxon>Albulidae</taxon>
        <taxon>Albula</taxon>
    </lineage>
</organism>
<comment type="caution">
    <text evidence="2">The sequence shown here is derived from an EMBL/GenBank/DDBJ whole genome shotgun (WGS) entry which is preliminary data.</text>
</comment>
<accession>A0A8T2PIT2</accession>
<evidence type="ECO:0000313" key="3">
    <source>
        <dbReference type="Proteomes" id="UP000824540"/>
    </source>
</evidence>
<feature type="region of interest" description="Disordered" evidence="1">
    <location>
        <begin position="24"/>
        <end position="69"/>
    </location>
</feature>